<dbReference type="EMBL" id="OX459118">
    <property type="protein sequence ID" value="CAI9091269.1"/>
    <property type="molecule type" value="Genomic_DNA"/>
</dbReference>
<gene>
    <name evidence="2" type="ORF">OLC1_LOCUS3235</name>
</gene>
<organism evidence="2 3">
    <name type="scientific">Oldenlandia corymbosa var. corymbosa</name>
    <dbReference type="NCBI Taxonomy" id="529605"/>
    <lineage>
        <taxon>Eukaryota</taxon>
        <taxon>Viridiplantae</taxon>
        <taxon>Streptophyta</taxon>
        <taxon>Embryophyta</taxon>
        <taxon>Tracheophyta</taxon>
        <taxon>Spermatophyta</taxon>
        <taxon>Magnoliopsida</taxon>
        <taxon>eudicotyledons</taxon>
        <taxon>Gunneridae</taxon>
        <taxon>Pentapetalae</taxon>
        <taxon>asterids</taxon>
        <taxon>lamiids</taxon>
        <taxon>Gentianales</taxon>
        <taxon>Rubiaceae</taxon>
        <taxon>Rubioideae</taxon>
        <taxon>Spermacoceae</taxon>
        <taxon>Hedyotis-Oldenlandia complex</taxon>
        <taxon>Oldenlandia</taxon>
    </lineage>
</organism>
<proteinExistence type="predicted"/>
<feature type="chain" id="PRO_5043695899" evidence="1">
    <location>
        <begin position="21"/>
        <end position="78"/>
    </location>
</feature>
<evidence type="ECO:0000256" key="1">
    <source>
        <dbReference type="SAM" id="SignalP"/>
    </source>
</evidence>
<reference evidence="2" key="1">
    <citation type="submission" date="2023-03" db="EMBL/GenBank/DDBJ databases">
        <authorList>
            <person name="Julca I."/>
        </authorList>
    </citation>
    <scope>NUCLEOTIDE SEQUENCE</scope>
</reference>
<accession>A0AAV1C9E5</accession>
<dbReference type="AlphaFoldDB" id="A0AAV1C9E5"/>
<evidence type="ECO:0000313" key="3">
    <source>
        <dbReference type="Proteomes" id="UP001161247"/>
    </source>
</evidence>
<protein>
    <submittedName>
        <fullName evidence="2">OLC1v1026244C1</fullName>
    </submittedName>
</protein>
<keyword evidence="1" id="KW-0732">Signal</keyword>
<name>A0AAV1C9E5_OLDCO</name>
<sequence>MSGLPAVLIAFLFFMDFVNGDRTPAAQDNKSHVAINCGSSGDCIALDDSRWVREAGSTAFMSGESKSSIAATTLFHGA</sequence>
<keyword evidence="3" id="KW-1185">Reference proteome</keyword>
<dbReference type="Proteomes" id="UP001161247">
    <property type="component" value="Chromosome 1"/>
</dbReference>
<evidence type="ECO:0000313" key="2">
    <source>
        <dbReference type="EMBL" id="CAI9091269.1"/>
    </source>
</evidence>
<feature type="signal peptide" evidence="1">
    <location>
        <begin position="1"/>
        <end position="20"/>
    </location>
</feature>